<evidence type="ECO:0000313" key="3">
    <source>
        <dbReference type="Proteomes" id="UP000005939"/>
    </source>
</evidence>
<accession>G6F1D3</accession>
<proteinExistence type="predicted"/>
<reference evidence="2 3" key="1">
    <citation type="submission" date="2011-10" db="EMBL/GenBank/DDBJ databases">
        <title>Genome Sequence of Commensalibacter intestini A911, isolated from Drosophila gut.</title>
        <authorList>
            <person name="Lee W.-J."/>
            <person name="Kim E.-K."/>
        </authorList>
    </citation>
    <scope>NUCLEOTIDE SEQUENCE [LARGE SCALE GENOMIC DNA]</scope>
    <source>
        <strain evidence="2 3">A911</strain>
    </source>
</reference>
<comment type="caution">
    <text evidence="2">The sequence shown here is derived from an EMBL/GenBank/DDBJ whole genome shotgun (WGS) entry which is preliminary data.</text>
</comment>
<sequence length="55" mass="6257">MELATRFLPSGLPVTIKWYGWELMDVGVYCRSSISCSIKSAGIFLLGLYFFVAYR</sequence>
<gene>
    <name evidence="2" type="ORF">CIN_12860</name>
</gene>
<organism evidence="2 3">
    <name type="scientific">Commensalibacter intestini A911</name>
    <dbReference type="NCBI Taxonomy" id="1088868"/>
    <lineage>
        <taxon>Bacteria</taxon>
        <taxon>Pseudomonadati</taxon>
        <taxon>Pseudomonadota</taxon>
        <taxon>Alphaproteobacteria</taxon>
        <taxon>Acetobacterales</taxon>
        <taxon>Acetobacteraceae</taxon>
    </lineage>
</organism>
<dbReference type="AlphaFoldDB" id="G6F1D3"/>
<keyword evidence="1" id="KW-0812">Transmembrane</keyword>
<evidence type="ECO:0000256" key="1">
    <source>
        <dbReference type="SAM" id="Phobius"/>
    </source>
</evidence>
<protein>
    <submittedName>
        <fullName evidence="2">Uncharacterized protein</fullName>
    </submittedName>
</protein>
<dbReference type="EMBL" id="AGFR01000007">
    <property type="protein sequence ID" value="EHD13928.1"/>
    <property type="molecule type" value="Genomic_DNA"/>
</dbReference>
<dbReference type="Proteomes" id="UP000005939">
    <property type="component" value="Unassembled WGS sequence"/>
</dbReference>
<keyword evidence="1" id="KW-1133">Transmembrane helix</keyword>
<name>G6F1D3_9PROT</name>
<keyword evidence="1" id="KW-0472">Membrane</keyword>
<evidence type="ECO:0000313" key="2">
    <source>
        <dbReference type="EMBL" id="EHD13928.1"/>
    </source>
</evidence>
<feature type="transmembrane region" description="Helical" evidence="1">
    <location>
        <begin position="32"/>
        <end position="54"/>
    </location>
</feature>